<dbReference type="AlphaFoldDB" id="X0WMP0"/>
<reference evidence="1" key="1">
    <citation type="journal article" date="2014" name="Front. Microbiol.">
        <title>High frequency of phylogenetically diverse reductive dehalogenase-homologous genes in deep subseafloor sedimentary metagenomes.</title>
        <authorList>
            <person name="Kawai M."/>
            <person name="Futagami T."/>
            <person name="Toyoda A."/>
            <person name="Takaki Y."/>
            <person name="Nishi S."/>
            <person name="Hori S."/>
            <person name="Arai W."/>
            <person name="Tsubouchi T."/>
            <person name="Morono Y."/>
            <person name="Uchiyama I."/>
            <person name="Ito T."/>
            <person name="Fujiyama A."/>
            <person name="Inagaki F."/>
            <person name="Takami H."/>
        </authorList>
    </citation>
    <scope>NUCLEOTIDE SEQUENCE</scope>
    <source>
        <strain evidence="1">Expedition CK06-06</strain>
    </source>
</reference>
<comment type="caution">
    <text evidence="1">The sequence shown here is derived from an EMBL/GenBank/DDBJ whole genome shotgun (WGS) entry which is preliminary data.</text>
</comment>
<feature type="non-terminal residue" evidence="1">
    <location>
        <position position="1"/>
    </location>
</feature>
<name>X0WMP0_9ZZZZ</name>
<sequence>DRVRLGLALAVCDDPLLLLIDEPLEGLDANESAEACLLIDRLHTGHLTVVTATRGPLPDVTRGQRIVRLIDGAVSES</sequence>
<dbReference type="Gene3D" id="3.40.50.300">
    <property type="entry name" value="P-loop containing nucleotide triphosphate hydrolases"/>
    <property type="match status" value="1"/>
</dbReference>
<proteinExistence type="predicted"/>
<evidence type="ECO:0000313" key="1">
    <source>
        <dbReference type="EMBL" id="GAG32254.1"/>
    </source>
</evidence>
<organism evidence="1">
    <name type="scientific">marine sediment metagenome</name>
    <dbReference type="NCBI Taxonomy" id="412755"/>
    <lineage>
        <taxon>unclassified sequences</taxon>
        <taxon>metagenomes</taxon>
        <taxon>ecological metagenomes</taxon>
    </lineage>
</organism>
<evidence type="ECO:0008006" key="2">
    <source>
        <dbReference type="Google" id="ProtNLM"/>
    </source>
</evidence>
<gene>
    <name evidence="1" type="ORF">S01H1_70279</name>
</gene>
<dbReference type="InterPro" id="IPR027417">
    <property type="entry name" value="P-loop_NTPase"/>
</dbReference>
<protein>
    <recommendedName>
        <fullName evidence="2">ABC transporter domain-containing protein</fullName>
    </recommendedName>
</protein>
<dbReference type="SUPFAM" id="SSF52540">
    <property type="entry name" value="P-loop containing nucleoside triphosphate hydrolases"/>
    <property type="match status" value="1"/>
</dbReference>
<dbReference type="EMBL" id="BARS01046724">
    <property type="protein sequence ID" value="GAG32254.1"/>
    <property type="molecule type" value="Genomic_DNA"/>
</dbReference>
<accession>X0WMP0</accession>